<dbReference type="Gene3D" id="3.40.190.290">
    <property type="match status" value="1"/>
</dbReference>
<keyword evidence="4" id="KW-1185">Reference proteome</keyword>
<evidence type="ECO:0000256" key="1">
    <source>
        <dbReference type="ARBA" id="ARBA00009437"/>
    </source>
</evidence>
<dbReference type="Proteomes" id="UP000228751">
    <property type="component" value="Unassembled WGS sequence"/>
</dbReference>
<dbReference type="PANTHER" id="PTHR30537">
    <property type="entry name" value="HTH-TYPE TRANSCRIPTIONAL REGULATOR"/>
    <property type="match status" value="1"/>
</dbReference>
<feature type="domain" description="LysR substrate-binding" evidence="2">
    <location>
        <begin position="19"/>
        <end position="177"/>
    </location>
</feature>
<dbReference type="PANTHER" id="PTHR30537:SF1">
    <property type="entry name" value="HTH-TYPE TRANSCRIPTIONAL REGULATOR PGRR"/>
    <property type="match status" value="1"/>
</dbReference>
<reference evidence="3 4" key="1">
    <citation type="submission" date="2017-10" db="EMBL/GenBank/DDBJ databases">
        <title>Genomic analysis of the genus Acetobacter.</title>
        <authorList>
            <person name="Kim K.H."/>
            <person name="Chun B.H."/>
            <person name="Son A.R."/>
            <person name="Jeon C.O."/>
        </authorList>
    </citation>
    <scope>NUCLEOTIDE SEQUENCE [LARGE SCALE GENOMIC DNA]</scope>
    <source>
        <strain evidence="3 4">LHT 2458</strain>
    </source>
</reference>
<accession>A0A2G4R9S5</accession>
<dbReference type="EMBL" id="PEBQ01000153">
    <property type="protein sequence ID" value="PHY93257.1"/>
    <property type="molecule type" value="Genomic_DNA"/>
</dbReference>
<gene>
    <name evidence="3" type="ORF">CSR02_12425</name>
</gene>
<sequence length="184" mass="20837">MFCNGSNRRAVTTDYGRTDIVQERYDASVRRGQLISKDMIALRIGPDIPMTVVATPAFLARYNTPEKPRELAEFPCINMRLPTYGELFSWQFKKGGKDVRVTTSGQIVLTSLFQIRAACLAGLGLAWLPLDFVASRIATGELIEVLTGWRKTFEPYHFYYPNRRQHSSAMTALINALSIKRTKK</sequence>
<comment type="caution">
    <text evidence="3">The sequence shown here is derived from an EMBL/GenBank/DDBJ whole genome shotgun (WGS) entry which is preliminary data.</text>
</comment>
<dbReference type="Pfam" id="PF03466">
    <property type="entry name" value="LysR_substrate"/>
    <property type="match status" value="1"/>
</dbReference>
<dbReference type="OrthoDB" id="9812435at2"/>
<dbReference type="InterPro" id="IPR058163">
    <property type="entry name" value="LysR-type_TF_proteobact-type"/>
</dbReference>
<protein>
    <recommendedName>
        <fullName evidence="2">LysR substrate-binding domain-containing protein</fullName>
    </recommendedName>
</protein>
<organism evidence="3 4">
    <name type="scientific">Acetobacter pomorum</name>
    <dbReference type="NCBI Taxonomy" id="65959"/>
    <lineage>
        <taxon>Bacteria</taxon>
        <taxon>Pseudomonadati</taxon>
        <taxon>Pseudomonadota</taxon>
        <taxon>Alphaproteobacteria</taxon>
        <taxon>Acetobacterales</taxon>
        <taxon>Acetobacteraceae</taxon>
        <taxon>Acetobacter</taxon>
    </lineage>
</organism>
<evidence type="ECO:0000259" key="2">
    <source>
        <dbReference type="Pfam" id="PF03466"/>
    </source>
</evidence>
<dbReference type="GO" id="GO:0006351">
    <property type="term" value="P:DNA-templated transcription"/>
    <property type="evidence" value="ECO:0007669"/>
    <property type="project" value="TreeGrafter"/>
</dbReference>
<dbReference type="GO" id="GO:0043565">
    <property type="term" value="F:sequence-specific DNA binding"/>
    <property type="evidence" value="ECO:0007669"/>
    <property type="project" value="TreeGrafter"/>
</dbReference>
<proteinExistence type="inferred from homology"/>
<evidence type="ECO:0000313" key="3">
    <source>
        <dbReference type="EMBL" id="PHY93257.1"/>
    </source>
</evidence>
<name>A0A2G4R9S5_9PROT</name>
<dbReference type="InterPro" id="IPR005119">
    <property type="entry name" value="LysR_subst-bd"/>
</dbReference>
<dbReference type="SUPFAM" id="SSF53850">
    <property type="entry name" value="Periplasmic binding protein-like II"/>
    <property type="match status" value="1"/>
</dbReference>
<dbReference type="GO" id="GO:0003700">
    <property type="term" value="F:DNA-binding transcription factor activity"/>
    <property type="evidence" value="ECO:0007669"/>
    <property type="project" value="TreeGrafter"/>
</dbReference>
<evidence type="ECO:0000313" key="4">
    <source>
        <dbReference type="Proteomes" id="UP000228751"/>
    </source>
</evidence>
<comment type="similarity">
    <text evidence="1">Belongs to the LysR transcriptional regulatory family.</text>
</comment>
<dbReference type="AlphaFoldDB" id="A0A2G4R9S5"/>